<dbReference type="AlphaFoldDB" id="A0A1S4AK90"/>
<proteinExistence type="predicted"/>
<organism evidence="1">
    <name type="scientific">Nicotiana tabacum</name>
    <name type="common">Common tobacco</name>
    <dbReference type="NCBI Taxonomy" id="4097"/>
    <lineage>
        <taxon>Eukaryota</taxon>
        <taxon>Viridiplantae</taxon>
        <taxon>Streptophyta</taxon>
        <taxon>Embryophyta</taxon>
        <taxon>Tracheophyta</taxon>
        <taxon>Spermatophyta</taxon>
        <taxon>Magnoliopsida</taxon>
        <taxon>eudicotyledons</taxon>
        <taxon>Gunneridae</taxon>
        <taxon>Pentapetalae</taxon>
        <taxon>asterids</taxon>
        <taxon>lamiids</taxon>
        <taxon>Solanales</taxon>
        <taxon>Solanaceae</taxon>
        <taxon>Nicotianoideae</taxon>
        <taxon>Nicotianeae</taxon>
        <taxon>Nicotiana</taxon>
    </lineage>
</organism>
<protein>
    <submittedName>
        <fullName evidence="1">Uncharacterized protein isoform X1</fullName>
    </submittedName>
</protein>
<gene>
    <name evidence="1" type="primary">LOC107798533</name>
</gene>
<dbReference type="PaxDb" id="4097-A0A1S4AK90"/>
<sequence>MPIDIKATTQSCLFQKRKRHYSAERASKLKLRRHDVYANQSADKKEMLLAQRRSKNIESTSQGLLFEHIEVASSSETAAELPRQRILTIGESCCLDEKADKSCADDTTVCSNKGKNIIGSVSVFEYGSTSNPLDERRDPEVSVVIKRGYHNQKYCRGNKDYCCKLMGMETTNESAHLEETGRLEMNVRFGSSTISKQWRIHSSWLLVFKSDYSFLEICCSFLLFWCMILLSFN</sequence>
<reference evidence="1" key="1">
    <citation type="submission" date="2025-08" db="UniProtKB">
        <authorList>
            <consortium name="RefSeq"/>
        </authorList>
    </citation>
    <scope>IDENTIFICATION</scope>
</reference>
<dbReference type="KEGG" id="nta:107798533"/>
<evidence type="ECO:0000313" key="1">
    <source>
        <dbReference type="RefSeq" id="XP_016477029.1"/>
    </source>
</evidence>
<accession>A0A1S4AK90</accession>
<name>A0A1S4AK90_TOBAC</name>
<dbReference type="OrthoDB" id="1242939at2759"/>
<dbReference type="RefSeq" id="XP_016477029.1">
    <property type="nucleotide sequence ID" value="XM_016621543.1"/>
</dbReference>